<dbReference type="EMBL" id="KV875099">
    <property type="protein sequence ID" value="OIW27877.1"/>
    <property type="molecule type" value="Genomic_DNA"/>
</dbReference>
<dbReference type="STRING" id="1408157.A0A1J7IKE7"/>
<dbReference type="OrthoDB" id="5151590at2759"/>
<reference evidence="1 2" key="1">
    <citation type="submission" date="2016-10" db="EMBL/GenBank/DDBJ databases">
        <title>Draft genome sequence of Coniochaeta ligniaria NRRL30616, a lignocellulolytic fungus for bioabatement of inhibitors in plant biomass hydrolysates.</title>
        <authorList>
            <consortium name="DOE Joint Genome Institute"/>
            <person name="Jimenez D.J."/>
            <person name="Hector R.E."/>
            <person name="Riley R."/>
            <person name="Sun H."/>
            <person name="Grigoriev I.V."/>
            <person name="Van Elsas J.D."/>
            <person name="Nichols N.N."/>
        </authorList>
    </citation>
    <scope>NUCLEOTIDE SEQUENCE [LARGE SCALE GENOMIC DNA]</scope>
    <source>
        <strain evidence="1 2">NRRL 30616</strain>
    </source>
</reference>
<protein>
    <submittedName>
        <fullName evidence="1">Uncharacterized protein</fullName>
    </submittedName>
</protein>
<sequence length="221" mass="23275">MLKEGICERYPDLGDMPKNQAAMDRLVQAAVEVWEDFQADLFTRLVDSMVRRLEAVIEANVVASATATVSSSFYIQVQSGTGGQGVGAVGRYVVAGHTGSSGSATYGVLYFNGANTSSAVRYYIDESGRLRPAGSNPNDESWVYLDNNGADAALQLRGTADAQQNGYTFLDCAVNPDTRALTCSGADGMNTFLVCSGSQAYFALPNSGSSCGTVTLIAVQS</sequence>
<name>A0A1J7IKE7_9PEZI</name>
<keyword evidence="2" id="KW-1185">Reference proteome</keyword>
<dbReference type="Proteomes" id="UP000182658">
    <property type="component" value="Unassembled WGS sequence"/>
</dbReference>
<dbReference type="InParanoid" id="A0A1J7IKE7"/>
<evidence type="ECO:0000313" key="1">
    <source>
        <dbReference type="EMBL" id="OIW27877.1"/>
    </source>
</evidence>
<gene>
    <name evidence="1" type="ORF">CONLIGDRAFT_716276</name>
</gene>
<accession>A0A1J7IKE7</accession>
<organism evidence="1 2">
    <name type="scientific">Coniochaeta ligniaria NRRL 30616</name>
    <dbReference type="NCBI Taxonomy" id="1408157"/>
    <lineage>
        <taxon>Eukaryota</taxon>
        <taxon>Fungi</taxon>
        <taxon>Dikarya</taxon>
        <taxon>Ascomycota</taxon>
        <taxon>Pezizomycotina</taxon>
        <taxon>Sordariomycetes</taxon>
        <taxon>Sordariomycetidae</taxon>
        <taxon>Coniochaetales</taxon>
        <taxon>Coniochaetaceae</taxon>
        <taxon>Coniochaeta</taxon>
    </lineage>
</organism>
<evidence type="ECO:0000313" key="2">
    <source>
        <dbReference type="Proteomes" id="UP000182658"/>
    </source>
</evidence>
<proteinExistence type="predicted"/>
<dbReference type="AlphaFoldDB" id="A0A1J7IKE7"/>